<dbReference type="GO" id="GO:0005576">
    <property type="term" value="C:extracellular region"/>
    <property type="evidence" value="ECO:0007669"/>
    <property type="project" value="UniProtKB-SubCell"/>
</dbReference>
<evidence type="ECO:0000313" key="10">
    <source>
        <dbReference type="Proteomes" id="UP001372338"/>
    </source>
</evidence>
<evidence type="ECO:0000256" key="8">
    <source>
        <dbReference type="SAM" id="Phobius"/>
    </source>
</evidence>
<dbReference type="Pfam" id="PF17181">
    <property type="entry name" value="EPF"/>
    <property type="match status" value="1"/>
</dbReference>
<keyword evidence="6" id="KW-1015">Disulfide bond</keyword>
<keyword evidence="10" id="KW-1185">Reference proteome</keyword>
<feature type="transmembrane region" description="Helical" evidence="8">
    <location>
        <begin position="12"/>
        <end position="35"/>
    </location>
</feature>
<gene>
    <name evidence="9" type="ORF">RIF29_04727</name>
</gene>
<evidence type="ECO:0000256" key="3">
    <source>
        <dbReference type="ARBA" id="ARBA00022473"/>
    </source>
</evidence>
<keyword evidence="5" id="KW-0732">Signal</keyword>
<comment type="caution">
    <text evidence="9">The sequence shown here is derived from an EMBL/GenBank/DDBJ whole genome shotgun (WGS) entry which is preliminary data.</text>
</comment>
<keyword evidence="3 7" id="KW-0217">Developmental protein</keyword>
<comment type="function">
    <text evidence="7">Controls stomatal patterning.</text>
</comment>
<evidence type="ECO:0000313" key="9">
    <source>
        <dbReference type="EMBL" id="KAK7290364.1"/>
    </source>
</evidence>
<dbReference type="InterPro" id="IPR039455">
    <property type="entry name" value="EPFL"/>
</dbReference>
<evidence type="ECO:0000256" key="4">
    <source>
        <dbReference type="ARBA" id="ARBA00022525"/>
    </source>
</evidence>
<comment type="similarity">
    <text evidence="2 7">Belongs to the plant cysteine rich small secretory peptide family. Epidermal patterning factor subfamily.</text>
</comment>
<keyword evidence="4 7" id="KW-0964">Secreted</keyword>
<evidence type="ECO:0000256" key="6">
    <source>
        <dbReference type="ARBA" id="ARBA00023157"/>
    </source>
</evidence>
<protein>
    <recommendedName>
        <fullName evidence="7">Epidermal patterning factor-like protein</fullName>
    </recommendedName>
</protein>
<keyword evidence="8" id="KW-0472">Membrane</keyword>
<evidence type="ECO:0000256" key="7">
    <source>
        <dbReference type="RuleBase" id="RU367102"/>
    </source>
</evidence>
<feature type="transmembrane region" description="Helical" evidence="8">
    <location>
        <begin position="56"/>
        <end position="77"/>
    </location>
</feature>
<keyword evidence="8" id="KW-0812">Transmembrane</keyword>
<dbReference type="GO" id="GO:0010052">
    <property type="term" value="P:guard cell differentiation"/>
    <property type="evidence" value="ECO:0007669"/>
    <property type="project" value="UniProtKB-UniRule"/>
</dbReference>
<evidence type="ECO:0000256" key="2">
    <source>
        <dbReference type="ARBA" id="ARBA00008127"/>
    </source>
</evidence>
<dbReference type="AlphaFoldDB" id="A0AAN9J3T7"/>
<keyword evidence="8" id="KW-1133">Transmembrane helix</keyword>
<evidence type="ECO:0000256" key="1">
    <source>
        <dbReference type="ARBA" id="ARBA00004613"/>
    </source>
</evidence>
<accession>A0AAN9J3T7</accession>
<name>A0AAN9J3T7_CROPI</name>
<dbReference type="EMBL" id="JAYWIO010000001">
    <property type="protein sequence ID" value="KAK7290364.1"/>
    <property type="molecule type" value="Genomic_DNA"/>
</dbReference>
<organism evidence="9 10">
    <name type="scientific">Crotalaria pallida</name>
    <name type="common">Smooth rattlebox</name>
    <name type="synonym">Crotalaria striata</name>
    <dbReference type="NCBI Taxonomy" id="3830"/>
    <lineage>
        <taxon>Eukaryota</taxon>
        <taxon>Viridiplantae</taxon>
        <taxon>Streptophyta</taxon>
        <taxon>Embryophyta</taxon>
        <taxon>Tracheophyta</taxon>
        <taxon>Spermatophyta</taxon>
        <taxon>Magnoliopsida</taxon>
        <taxon>eudicotyledons</taxon>
        <taxon>Gunneridae</taxon>
        <taxon>Pentapetalae</taxon>
        <taxon>rosids</taxon>
        <taxon>fabids</taxon>
        <taxon>Fabales</taxon>
        <taxon>Fabaceae</taxon>
        <taxon>Papilionoideae</taxon>
        <taxon>50 kb inversion clade</taxon>
        <taxon>genistoids sensu lato</taxon>
        <taxon>core genistoids</taxon>
        <taxon>Crotalarieae</taxon>
        <taxon>Crotalaria</taxon>
    </lineage>
</organism>
<dbReference type="PANTHER" id="PTHR33109:SF4">
    <property type="entry name" value="EPIDERMAL PATTERNING FACTOR-LIKE PROTEIN 6"/>
    <property type="match status" value="1"/>
</dbReference>
<dbReference type="Proteomes" id="UP001372338">
    <property type="component" value="Unassembled WGS sequence"/>
</dbReference>
<reference evidence="9 10" key="1">
    <citation type="submission" date="2024-01" db="EMBL/GenBank/DDBJ databases">
        <title>The genomes of 5 underutilized Papilionoideae crops provide insights into root nodulation and disease resistanc.</title>
        <authorList>
            <person name="Yuan L."/>
        </authorList>
    </citation>
    <scope>NUCLEOTIDE SEQUENCE [LARGE SCALE GENOMIC DNA]</scope>
    <source>
        <strain evidence="9">ZHUSHIDOU_FW_LH</strain>
        <tissue evidence="9">Leaf</tissue>
    </source>
</reference>
<sequence>MGDMANMVYAIYNHHSVVATYSRGFLKGYIFFLLMERKGNTNNNRFLNKTNLYGRVSFFFMLSIFTLIFSNATGSTITCLDASKCPMFPKADTNSQKFEHRIGQGMVYESKKDFSLGKARRFLVGPGSSPPQCASKCGNCTPCKAVHVPVPPGAPVSAEYYPEKWMCKCGNKLNMP</sequence>
<comment type="subcellular location">
    <subcellularLocation>
        <location evidence="1 7">Secreted</location>
    </subcellularLocation>
</comment>
<proteinExistence type="inferred from homology"/>
<evidence type="ECO:0000256" key="5">
    <source>
        <dbReference type="ARBA" id="ARBA00022729"/>
    </source>
</evidence>
<dbReference type="PANTHER" id="PTHR33109">
    <property type="entry name" value="EPIDERMAL PATTERNING FACTOR-LIKE PROTEIN 4"/>
    <property type="match status" value="1"/>
</dbReference>